<dbReference type="Proteomes" id="UP001168883">
    <property type="component" value="Unassembled WGS sequence"/>
</dbReference>
<accession>A0ABT8VI69</accession>
<keyword evidence="2" id="KW-1185">Reference proteome</keyword>
<reference evidence="1" key="1">
    <citation type="submission" date="2023-07" db="EMBL/GenBank/DDBJ databases">
        <authorList>
            <person name="Aktuganov G."/>
            <person name="Boyko T."/>
            <person name="Delegan Y."/>
            <person name="Galimzianova N."/>
            <person name="Gilvanova E."/>
            <person name="Korobov V."/>
            <person name="Kuzmina L."/>
            <person name="Melentiev A."/>
            <person name="Milman P."/>
            <person name="Ryabova A."/>
            <person name="Stupak E."/>
            <person name="Yasakov T."/>
            <person name="Zharikova N."/>
            <person name="Zhurenko E."/>
        </authorList>
    </citation>
    <scope>NUCLEOTIDE SEQUENCE</scope>
    <source>
        <strain evidence="1">IB-739</strain>
    </source>
</reference>
<proteinExistence type="predicted"/>
<protein>
    <submittedName>
        <fullName evidence="1">Uncharacterized protein</fullName>
    </submittedName>
</protein>
<dbReference type="RefSeq" id="WP_302880898.1">
    <property type="nucleotide sequence ID" value="NZ_JAUMKJ010000044.1"/>
</dbReference>
<dbReference type="EMBL" id="JAUMKJ010000044">
    <property type="protein sequence ID" value="MDO3680687.1"/>
    <property type="molecule type" value="Genomic_DNA"/>
</dbReference>
<sequence>MEEISYEQLELFPSISGTDTDRTQILLEKFCFMKDFIAEFEENGELLYLADIEGERARKVFQDETHADKTPNAVVLHDIRKWKYNEFKLAVTGIEMGYRMIRDSEVKDAIRIRYFEDMKPMRAAREMRMDKNTFKRRIAAGIEAIGDTLKLMNILDRNWTF</sequence>
<evidence type="ECO:0000313" key="1">
    <source>
        <dbReference type="EMBL" id="MDO3680687.1"/>
    </source>
</evidence>
<gene>
    <name evidence="1" type="ORF">Q3C12_27115</name>
</gene>
<comment type="caution">
    <text evidence="1">The sequence shown here is derived from an EMBL/GenBank/DDBJ whole genome shotgun (WGS) entry which is preliminary data.</text>
</comment>
<evidence type="ECO:0000313" key="2">
    <source>
        <dbReference type="Proteomes" id="UP001168883"/>
    </source>
</evidence>
<name>A0ABT8VI69_9BACL</name>
<organism evidence="1 2">
    <name type="scientific">Paenibacillus ehimensis</name>
    <dbReference type="NCBI Taxonomy" id="79264"/>
    <lineage>
        <taxon>Bacteria</taxon>
        <taxon>Bacillati</taxon>
        <taxon>Bacillota</taxon>
        <taxon>Bacilli</taxon>
        <taxon>Bacillales</taxon>
        <taxon>Paenibacillaceae</taxon>
        <taxon>Paenibacillus</taxon>
    </lineage>
</organism>